<evidence type="ECO:0000313" key="1">
    <source>
        <dbReference type="EMBL" id="JAH89723.1"/>
    </source>
</evidence>
<proteinExistence type="predicted"/>
<organism evidence="1">
    <name type="scientific">Anguilla anguilla</name>
    <name type="common">European freshwater eel</name>
    <name type="synonym">Muraena anguilla</name>
    <dbReference type="NCBI Taxonomy" id="7936"/>
    <lineage>
        <taxon>Eukaryota</taxon>
        <taxon>Metazoa</taxon>
        <taxon>Chordata</taxon>
        <taxon>Craniata</taxon>
        <taxon>Vertebrata</taxon>
        <taxon>Euteleostomi</taxon>
        <taxon>Actinopterygii</taxon>
        <taxon>Neopterygii</taxon>
        <taxon>Teleostei</taxon>
        <taxon>Anguilliformes</taxon>
        <taxon>Anguillidae</taxon>
        <taxon>Anguilla</taxon>
    </lineage>
</organism>
<sequence>MNDVTFSIHLYGEKLGININISQKPYSETFHKVIAHDSQRSRSF</sequence>
<accession>A0A0E9WJS9</accession>
<name>A0A0E9WJS9_ANGAN</name>
<protein>
    <submittedName>
        <fullName evidence="1">Uncharacterized protein</fullName>
    </submittedName>
</protein>
<dbReference type="AlphaFoldDB" id="A0A0E9WJS9"/>
<reference evidence="1" key="2">
    <citation type="journal article" date="2015" name="Fish Shellfish Immunol.">
        <title>Early steps in the European eel (Anguilla anguilla)-Vibrio vulnificus interaction in the gills: Role of the RtxA13 toxin.</title>
        <authorList>
            <person name="Callol A."/>
            <person name="Pajuelo D."/>
            <person name="Ebbesson L."/>
            <person name="Teles M."/>
            <person name="MacKenzie S."/>
            <person name="Amaro C."/>
        </authorList>
    </citation>
    <scope>NUCLEOTIDE SEQUENCE</scope>
</reference>
<dbReference type="EMBL" id="GBXM01018854">
    <property type="protein sequence ID" value="JAH89723.1"/>
    <property type="molecule type" value="Transcribed_RNA"/>
</dbReference>
<reference evidence="1" key="1">
    <citation type="submission" date="2014-11" db="EMBL/GenBank/DDBJ databases">
        <authorList>
            <person name="Amaro Gonzalez C."/>
        </authorList>
    </citation>
    <scope>NUCLEOTIDE SEQUENCE</scope>
</reference>